<feature type="transmembrane region" description="Helical" evidence="1">
    <location>
        <begin position="12"/>
        <end position="32"/>
    </location>
</feature>
<evidence type="ECO:0000256" key="1">
    <source>
        <dbReference type="SAM" id="Phobius"/>
    </source>
</evidence>
<dbReference type="Proteomes" id="UP000316304">
    <property type="component" value="Unassembled WGS sequence"/>
</dbReference>
<dbReference type="InterPro" id="IPR027417">
    <property type="entry name" value="P-loop_NTPase"/>
</dbReference>
<protein>
    <submittedName>
        <fullName evidence="3">GTPase Era</fullName>
    </submittedName>
</protein>
<keyword evidence="1" id="KW-0472">Membrane</keyword>
<dbReference type="GO" id="GO:0005829">
    <property type="term" value="C:cytosol"/>
    <property type="evidence" value="ECO:0007669"/>
    <property type="project" value="TreeGrafter"/>
</dbReference>
<keyword evidence="1" id="KW-0812">Transmembrane</keyword>
<keyword evidence="4" id="KW-1185">Reference proteome</keyword>
<dbReference type="Pfam" id="PF01926">
    <property type="entry name" value="MMR_HSR1"/>
    <property type="match status" value="1"/>
</dbReference>
<dbReference type="OrthoDB" id="238366at2"/>
<evidence type="ECO:0000259" key="2">
    <source>
        <dbReference type="Pfam" id="PF01926"/>
    </source>
</evidence>
<dbReference type="EMBL" id="SJPT01000002">
    <property type="protein sequence ID" value="TWU24928.1"/>
    <property type="molecule type" value="Genomic_DNA"/>
</dbReference>
<dbReference type="InterPro" id="IPR006073">
    <property type="entry name" value="GTP-bd"/>
</dbReference>
<dbReference type="InterPro" id="IPR005225">
    <property type="entry name" value="Small_GTP-bd"/>
</dbReference>
<evidence type="ECO:0000313" key="4">
    <source>
        <dbReference type="Proteomes" id="UP000316304"/>
    </source>
</evidence>
<dbReference type="PANTHER" id="PTHR42714:SF2">
    <property type="entry name" value="TRNA MODIFICATION GTPASE GTPBP3, MITOCHONDRIAL"/>
    <property type="match status" value="1"/>
</dbReference>
<gene>
    <name evidence="3" type="primary">era</name>
    <name evidence="3" type="ORF">Pla52o_12250</name>
</gene>
<dbReference type="Gene3D" id="3.40.50.300">
    <property type="entry name" value="P-loop containing nucleotide triphosphate hydrolases"/>
    <property type="match status" value="1"/>
</dbReference>
<name>A0A5C6CKE9_9BACT</name>
<feature type="domain" description="G" evidence="2">
    <location>
        <begin position="284"/>
        <end position="387"/>
    </location>
</feature>
<dbReference type="PANTHER" id="PTHR42714">
    <property type="entry name" value="TRNA MODIFICATION GTPASE GTPBP3"/>
    <property type="match status" value="1"/>
</dbReference>
<accession>A0A5C6CKE9</accession>
<organism evidence="3 4">
    <name type="scientific">Novipirellula galeiformis</name>
    <dbReference type="NCBI Taxonomy" id="2528004"/>
    <lineage>
        <taxon>Bacteria</taxon>
        <taxon>Pseudomonadati</taxon>
        <taxon>Planctomycetota</taxon>
        <taxon>Planctomycetia</taxon>
        <taxon>Pirellulales</taxon>
        <taxon>Pirellulaceae</taxon>
        <taxon>Novipirellula</taxon>
    </lineage>
</organism>
<dbReference type="SUPFAM" id="SSF52540">
    <property type="entry name" value="P-loop containing nucleoside triphosphate hydrolases"/>
    <property type="match status" value="1"/>
</dbReference>
<dbReference type="GO" id="GO:0005525">
    <property type="term" value="F:GTP binding"/>
    <property type="evidence" value="ECO:0007669"/>
    <property type="project" value="InterPro"/>
</dbReference>
<sequence length="514" mass="58179">MNWMRGFSLRFVVLFLLWTLPVLCYIVIGSVAIYQTGWFYKIVWFLPAMWGSAWMIGKIWTPPKVNRTFEDKPLTAPAFWTPQDSSAIQIVETYRREVEDIDQNSILDFNRYMGDAQILAERLAKHYHDKSGEDFFHPLTLVEILAVIHLAVEDLEAWVISSVPGSGLATIGHMKRLPKVVDAFDVIQKVVYVGSALLNPAKMLAYPLWRKSANVTVELQKELVRGFYQKFLGQLGYYLIEMYSGRLRRGSRQYRLEFSEMASVAHVFDRDSTSIKDLRDLSTTVAVMGQVKAGKSSLVNALLGNQVTTTSAFPQTRRITRHQYTLPGSSNQITLLDTPGYDEADVSRAQLREIRVAAEAADIVLLVMAANVSSRDADRQMLEQLASVYEAKRSLKPPAVIAVLTHIDLLRPVREWEPPYDWRQPHTLKEESMAAAVQYVDELFGDAISGYACVYTGDTHRSDPTSLDDVVSEMVAHLDQGHGAAILKAFYQKLSRDRLSNLKKQVLKLIKTVR</sequence>
<dbReference type="AlphaFoldDB" id="A0A5C6CKE9"/>
<dbReference type="GO" id="GO:0030488">
    <property type="term" value="P:tRNA methylation"/>
    <property type="evidence" value="ECO:0007669"/>
    <property type="project" value="TreeGrafter"/>
</dbReference>
<evidence type="ECO:0000313" key="3">
    <source>
        <dbReference type="EMBL" id="TWU24928.1"/>
    </source>
</evidence>
<proteinExistence type="predicted"/>
<comment type="caution">
    <text evidence="3">The sequence shown here is derived from an EMBL/GenBank/DDBJ whole genome shotgun (WGS) entry which is preliminary data.</text>
</comment>
<reference evidence="3 4" key="1">
    <citation type="submission" date="2019-02" db="EMBL/GenBank/DDBJ databases">
        <title>Deep-cultivation of Planctomycetes and their phenomic and genomic characterization uncovers novel biology.</title>
        <authorList>
            <person name="Wiegand S."/>
            <person name="Jogler M."/>
            <person name="Boedeker C."/>
            <person name="Pinto D."/>
            <person name="Vollmers J."/>
            <person name="Rivas-Marin E."/>
            <person name="Kohn T."/>
            <person name="Peeters S.H."/>
            <person name="Heuer A."/>
            <person name="Rast P."/>
            <person name="Oberbeckmann S."/>
            <person name="Bunk B."/>
            <person name="Jeske O."/>
            <person name="Meyerdierks A."/>
            <person name="Storesund J.E."/>
            <person name="Kallscheuer N."/>
            <person name="Luecker S."/>
            <person name="Lage O.M."/>
            <person name="Pohl T."/>
            <person name="Merkel B.J."/>
            <person name="Hornburger P."/>
            <person name="Mueller R.-W."/>
            <person name="Bruemmer F."/>
            <person name="Labrenz M."/>
            <person name="Spormann A.M."/>
            <person name="Op Den Camp H."/>
            <person name="Overmann J."/>
            <person name="Amann R."/>
            <person name="Jetten M.S.M."/>
            <person name="Mascher T."/>
            <person name="Medema M.H."/>
            <person name="Devos D.P."/>
            <person name="Kaster A.-K."/>
            <person name="Ovreas L."/>
            <person name="Rohde M."/>
            <person name="Galperin M.Y."/>
            <person name="Jogler C."/>
        </authorList>
    </citation>
    <scope>NUCLEOTIDE SEQUENCE [LARGE SCALE GENOMIC DNA]</scope>
    <source>
        <strain evidence="3 4">Pla52o</strain>
    </source>
</reference>
<dbReference type="RefSeq" id="WP_146593655.1">
    <property type="nucleotide sequence ID" value="NZ_SJPT01000002.1"/>
</dbReference>
<dbReference type="GO" id="GO:0002098">
    <property type="term" value="P:tRNA wobble uridine modification"/>
    <property type="evidence" value="ECO:0007669"/>
    <property type="project" value="TreeGrafter"/>
</dbReference>
<dbReference type="NCBIfam" id="TIGR00231">
    <property type="entry name" value="small_GTP"/>
    <property type="match status" value="1"/>
</dbReference>
<keyword evidence="1" id="KW-1133">Transmembrane helix</keyword>